<dbReference type="GeneID" id="66977793"/>
<sequence length="330" mass="37167">MRHSIIINEETVLYYHNQCITDLRSLAGEPDAITDGNLLAAVVILRFYEELDNPFVTLPTETAARGLHVFIEAQAQTALSPSSTLDPKTNDSLRQAVFWTGFRQEFHMAFSQQRPFRLPLSLSVTRDHLVWTPAIDAIWTNRLLIIGARVIQYCYDDTSPGYGNVVGYQELVSLRDKWVRSRPVSLSPVYFEQPNPEEKVFFPGMWYLDDCHIVAAQTLKLFDILFAAYSPYIPRIGPALHLEMEKVDEKLRAAVLEICGIAVSNKQSAPALTTACIAVSICAERFSGCSRGVKRALMDVVVGMGRVLNYWPARVVRDRLEVVWSELIGS</sequence>
<proteinExistence type="predicted"/>
<protein>
    <recommendedName>
        <fullName evidence="3">Transcription factor domain-containing protein</fullName>
    </recommendedName>
</protein>
<dbReference type="Proteomes" id="UP000637239">
    <property type="component" value="Chromosome 1"/>
</dbReference>
<reference evidence="1" key="2">
    <citation type="submission" date="2021-02" db="EMBL/GenBank/DDBJ databases">
        <title>Aspergillus chevalieri M1 genome sequence.</title>
        <authorList>
            <person name="Kadooka C."/>
            <person name="Mori K."/>
            <person name="Futagami T."/>
        </authorList>
    </citation>
    <scope>NUCLEOTIDE SEQUENCE</scope>
    <source>
        <strain evidence="1">M1</strain>
    </source>
</reference>
<keyword evidence="2" id="KW-1185">Reference proteome</keyword>
<accession>A0A7R7ZJD8</accession>
<evidence type="ECO:0000313" key="2">
    <source>
        <dbReference type="Proteomes" id="UP000637239"/>
    </source>
</evidence>
<dbReference type="RefSeq" id="XP_043131956.1">
    <property type="nucleotide sequence ID" value="XM_043283697.1"/>
</dbReference>
<dbReference type="AlphaFoldDB" id="A0A7R7ZJD8"/>
<evidence type="ECO:0000313" key="1">
    <source>
        <dbReference type="EMBL" id="BCR83434.1"/>
    </source>
</evidence>
<evidence type="ECO:0008006" key="3">
    <source>
        <dbReference type="Google" id="ProtNLM"/>
    </source>
</evidence>
<dbReference type="KEGG" id="ache:ACHE_10836S"/>
<gene>
    <name evidence="1" type="ORF">ACHE_10836S</name>
</gene>
<reference evidence="1" key="1">
    <citation type="submission" date="2021-01" db="EMBL/GenBank/DDBJ databases">
        <authorList>
            <consortium name="Aspergillus chevalieri M1 genome sequencing consortium"/>
            <person name="Kazuki M."/>
            <person name="Futagami T."/>
        </authorList>
    </citation>
    <scope>NUCLEOTIDE SEQUENCE</scope>
    <source>
        <strain evidence="1">M1</strain>
    </source>
</reference>
<dbReference type="EMBL" id="AP024416">
    <property type="protein sequence ID" value="BCR83434.1"/>
    <property type="molecule type" value="Genomic_DNA"/>
</dbReference>
<organism evidence="1 2">
    <name type="scientific">Aspergillus chevalieri</name>
    <name type="common">Eurotium chevalieri</name>
    <dbReference type="NCBI Taxonomy" id="182096"/>
    <lineage>
        <taxon>Eukaryota</taxon>
        <taxon>Fungi</taxon>
        <taxon>Dikarya</taxon>
        <taxon>Ascomycota</taxon>
        <taxon>Pezizomycotina</taxon>
        <taxon>Eurotiomycetes</taxon>
        <taxon>Eurotiomycetidae</taxon>
        <taxon>Eurotiales</taxon>
        <taxon>Aspergillaceae</taxon>
        <taxon>Aspergillus</taxon>
        <taxon>Aspergillus subgen. Aspergillus</taxon>
    </lineage>
</organism>
<name>A0A7R7ZJD8_ASPCH</name>